<keyword evidence="5" id="KW-1185">Reference proteome</keyword>
<evidence type="ECO:0000256" key="2">
    <source>
        <dbReference type="ARBA" id="ARBA00022737"/>
    </source>
</evidence>
<organism evidence="4 5">
    <name type="scientific">Suillus subaureus</name>
    <dbReference type="NCBI Taxonomy" id="48587"/>
    <lineage>
        <taxon>Eukaryota</taxon>
        <taxon>Fungi</taxon>
        <taxon>Dikarya</taxon>
        <taxon>Basidiomycota</taxon>
        <taxon>Agaricomycotina</taxon>
        <taxon>Agaricomycetes</taxon>
        <taxon>Agaricomycetidae</taxon>
        <taxon>Boletales</taxon>
        <taxon>Suillineae</taxon>
        <taxon>Suillaceae</taxon>
        <taxon>Suillus</taxon>
    </lineage>
</organism>
<protein>
    <submittedName>
        <fullName evidence="4">WD40-repeat-containing domain protein</fullName>
    </submittedName>
</protein>
<evidence type="ECO:0000313" key="5">
    <source>
        <dbReference type="Proteomes" id="UP000807769"/>
    </source>
</evidence>
<dbReference type="InterPro" id="IPR015943">
    <property type="entry name" value="WD40/YVTN_repeat-like_dom_sf"/>
</dbReference>
<name>A0A9P7EI80_9AGAM</name>
<feature type="repeat" description="WD" evidence="3">
    <location>
        <begin position="16"/>
        <end position="57"/>
    </location>
</feature>
<dbReference type="InterPro" id="IPR036322">
    <property type="entry name" value="WD40_repeat_dom_sf"/>
</dbReference>
<dbReference type="InterPro" id="IPR001680">
    <property type="entry name" value="WD40_rpt"/>
</dbReference>
<dbReference type="Proteomes" id="UP000807769">
    <property type="component" value="Unassembled WGS sequence"/>
</dbReference>
<keyword evidence="1 3" id="KW-0853">WD repeat</keyword>
<dbReference type="Gene3D" id="2.130.10.10">
    <property type="entry name" value="YVTN repeat-like/Quinoprotein amine dehydrogenase"/>
    <property type="match status" value="1"/>
</dbReference>
<dbReference type="InterPro" id="IPR019775">
    <property type="entry name" value="WD40_repeat_CS"/>
</dbReference>
<comment type="caution">
    <text evidence="4">The sequence shown here is derived from an EMBL/GenBank/DDBJ whole genome shotgun (WGS) entry which is preliminary data.</text>
</comment>
<keyword evidence="2" id="KW-0677">Repeat</keyword>
<sequence>MSCLPDEPKISPSKYFVGHTDPLTCVALFPDSKMMISGSYDRRIRLWDIGSGQASGEFLRGHKVSVNVVAVSPDGTMFVSGGGDGRILIWNAT</sequence>
<dbReference type="OrthoDB" id="538223at2759"/>
<dbReference type="Pfam" id="PF00400">
    <property type="entry name" value="WD40"/>
    <property type="match status" value="2"/>
</dbReference>
<dbReference type="PROSITE" id="PS50294">
    <property type="entry name" value="WD_REPEATS_REGION"/>
    <property type="match status" value="2"/>
</dbReference>
<dbReference type="SMART" id="SM00320">
    <property type="entry name" value="WD40"/>
    <property type="match status" value="2"/>
</dbReference>
<dbReference type="RefSeq" id="XP_041196756.1">
    <property type="nucleotide sequence ID" value="XM_041329507.1"/>
</dbReference>
<accession>A0A9P7EI80</accession>
<evidence type="ECO:0000256" key="1">
    <source>
        <dbReference type="ARBA" id="ARBA00022574"/>
    </source>
</evidence>
<proteinExistence type="predicted"/>
<dbReference type="AlphaFoldDB" id="A0A9P7EI80"/>
<dbReference type="PROSITE" id="PS00678">
    <property type="entry name" value="WD_REPEATS_1"/>
    <property type="match status" value="1"/>
</dbReference>
<dbReference type="PANTHER" id="PTHR19879">
    <property type="entry name" value="TRANSCRIPTION INITIATION FACTOR TFIID"/>
    <property type="match status" value="1"/>
</dbReference>
<dbReference type="GeneID" id="64623524"/>
<feature type="non-terminal residue" evidence="4">
    <location>
        <position position="93"/>
    </location>
</feature>
<evidence type="ECO:0000313" key="4">
    <source>
        <dbReference type="EMBL" id="KAG1822016.1"/>
    </source>
</evidence>
<feature type="repeat" description="WD" evidence="3">
    <location>
        <begin position="59"/>
        <end position="93"/>
    </location>
</feature>
<reference evidence="4" key="1">
    <citation type="journal article" date="2020" name="New Phytol.">
        <title>Comparative genomics reveals dynamic genome evolution in host specialist ectomycorrhizal fungi.</title>
        <authorList>
            <person name="Lofgren L.A."/>
            <person name="Nguyen N.H."/>
            <person name="Vilgalys R."/>
            <person name="Ruytinx J."/>
            <person name="Liao H.L."/>
            <person name="Branco S."/>
            <person name="Kuo A."/>
            <person name="LaButti K."/>
            <person name="Lipzen A."/>
            <person name="Andreopoulos W."/>
            <person name="Pangilinan J."/>
            <person name="Riley R."/>
            <person name="Hundley H."/>
            <person name="Na H."/>
            <person name="Barry K."/>
            <person name="Grigoriev I.V."/>
            <person name="Stajich J.E."/>
            <person name="Kennedy P.G."/>
        </authorList>
    </citation>
    <scope>NUCLEOTIDE SEQUENCE</scope>
    <source>
        <strain evidence="4">MN1</strain>
    </source>
</reference>
<dbReference type="EMBL" id="JABBWG010000006">
    <property type="protein sequence ID" value="KAG1822016.1"/>
    <property type="molecule type" value="Genomic_DNA"/>
</dbReference>
<dbReference type="PANTHER" id="PTHR19879:SF9">
    <property type="entry name" value="TRANSCRIPTION INITIATION FACTOR TFIID SUBUNIT 5"/>
    <property type="match status" value="1"/>
</dbReference>
<gene>
    <name evidence="4" type="ORF">BJ212DRAFT_1232353</name>
</gene>
<dbReference type="PROSITE" id="PS50082">
    <property type="entry name" value="WD_REPEATS_2"/>
    <property type="match status" value="2"/>
</dbReference>
<dbReference type="SUPFAM" id="SSF50978">
    <property type="entry name" value="WD40 repeat-like"/>
    <property type="match status" value="1"/>
</dbReference>
<evidence type="ECO:0000256" key="3">
    <source>
        <dbReference type="PROSITE-ProRule" id="PRU00221"/>
    </source>
</evidence>